<gene>
    <name evidence="4" type="ORF">GCM10009809_04590</name>
</gene>
<evidence type="ECO:0000313" key="5">
    <source>
        <dbReference type="Proteomes" id="UP001501138"/>
    </source>
</evidence>
<dbReference type="Proteomes" id="UP001501138">
    <property type="component" value="Unassembled WGS sequence"/>
</dbReference>
<dbReference type="Pfam" id="PF02720">
    <property type="entry name" value="DUF222"/>
    <property type="match status" value="1"/>
</dbReference>
<dbReference type="Pfam" id="PF01844">
    <property type="entry name" value="HNH"/>
    <property type="match status" value="1"/>
</dbReference>
<dbReference type="Gene3D" id="1.10.30.50">
    <property type="match status" value="1"/>
</dbReference>
<dbReference type="SMART" id="SM00507">
    <property type="entry name" value="HNHc"/>
    <property type="match status" value="1"/>
</dbReference>
<dbReference type="InterPro" id="IPR003870">
    <property type="entry name" value="DUF222"/>
</dbReference>
<evidence type="ECO:0000259" key="3">
    <source>
        <dbReference type="SMART" id="SM00507"/>
    </source>
</evidence>
<feature type="region of interest" description="Disordered" evidence="2">
    <location>
        <begin position="532"/>
        <end position="571"/>
    </location>
</feature>
<proteinExistence type="inferred from homology"/>
<accession>A0ABN2ITU8</accession>
<dbReference type="EMBL" id="BAAAPM010000003">
    <property type="protein sequence ID" value="GAA1711436.1"/>
    <property type="molecule type" value="Genomic_DNA"/>
</dbReference>
<feature type="compositionally biased region" description="Low complexity" evidence="2">
    <location>
        <begin position="288"/>
        <end position="297"/>
    </location>
</feature>
<feature type="compositionally biased region" description="Low complexity" evidence="2">
    <location>
        <begin position="539"/>
        <end position="560"/>
    </location>
</feature>
<keyword evidence="5" id="KW-1185">Reference proteome</keyword>
<feature type="compositionally biased region" description="Pro residues" evidence="2">
    <location>
        <begin position="321"/>
        <end position="347"/>
    </location>
</feature>
<dbReference type="InterPro" id="IPR003615">
    <property type="entry name" value="HNH_nuc"/>
</dbReference>
<evidence type="ECO:0000256" key="1">
    <source>
        <dbReference type="ARBA" id="ARBA00023450"/>
    </source>
</evidence>
<feature type="domain" description="HNH nuclease" evidence="3">
    <location>
        <begin position="424"/>
        <end position="476"/>
    </location>
</feature>
<comment type="caution">
    <text evidence="4">The sequence shown here is derived from an EMBL/GenBank/DDBJ whole genome shotgun (WGS) entry which is preliminary data.</text>
</comment>
<feature type="region of interest" description="Disordered" evidence="2">
    <location>
        <begin position="288"/>
        <end position="349"/>
    </location>
</feature>
<protein>
    <recommendedName>
        <fullName evidence="3">HNH nuclease domain-containing protein</fullName>
    </recommendedName>
</protein>
<dbReference type="InterPro" id="IPR002711">
    <property type="entry name" value="HNH"/>
</dbReference>
<feature type="compositionally biased region" description="Basic and acidic residues" evidence="2">
    <location>
        <begin position="561"/>
        <end position="571"/>
    </location>
</feature>
<dbReference type="CDD" id="cd00085">
    <property type="entry name" value="HNHc"/>
    <property type="match status" value="1"/>
</dbReference>
<name>A0ABN2ITU8_9MICO</name>
<sequence length="571" mass="58339">MLDAALGRAADEQTAMNAAAGRRTVALAEVLAATEAAPETMLDLDVPRVATASAVRRSSVAHRALAAEVACALGIGEASASTLLSDAQVLTRRARATLDALCAGRISYRHTAVLVEAVADLPAHAVAEIEAVVLHRAPEVTAAKFGALARAARDLLHPVPAEVRHEAANLKADVWVDDGKDGMSWLTAHLPAPVAHAVHDRLTRTATRAKTAGDPRGIGQLRAATLSALLLDGVEDGAVNGGVDTRLDGQGAIVGEVAGLVAGLVDGGVAGGVAGRADGGVDDGIDGTVHGATAHGGTADGGTDGGFDDRVPGGATHGPVSDPPDPPGLSGPTVPPGPPGPPGPPDPLAALARSIRPVVHVTVPITTLTGTSEDSATLDGAIPLDAETARQLAAHAPTLRRILTDPVTGAMLTVDRRSYVVPADLRAFLTLRDVTCRFPGCRIPARRCDVDHTTAWVDGGTTDAGNLAHLCRKHHTLKHESRWAVEQLDAGVLAWTSPRGRTYLTTPGSADHTVGLLDEWTAEARALVGETRPAAADLPTDAGEPTAAATAGGDPSTTSDTTRRDDTTPPF</sequence>
<evidence type="ECO:0000313" key="4">
    <source>
        <dbReference type="EMBL" id="GAA1711436.1"/>
    </source>
</evidence>
<comment type="similarity">
    <text evidence="1">Belongs to the Rv1128c/1148c/1588c/1702c/1945/3466 family.</text>
</comment>
<reference evidence="4 5" key="1">
    <citation type="journal article" date="2019" name="Int. J. Syst. Evol. Microbiol.">
        <title>The Global Catalogue of Microorganisms (GCM) 10K type strain sequencing project: providing services to taxonomists for standard genome sequencing and annotation.</title>
        <authorList>
            <consortium name="The Broad Institute Genomics Platform"/>
            <consortium name="The Broad Institute Genome Sequencing Center for Infectious Disease"/>
            <person name="Wu L."/>
            <person name="Ma J."/>
        </authorList>
    </citation>
    <scope>NUCLEOTIDE SEQUENCE [LARGE SCALE GENOMIC DNA]</scope>
    <source>
        <strain evidence="4 5">JCM 15589</strain>
    </source>
</reference>
<organism evidence="4 5">
    <name type="scientific">Isoptericola hypogeus</name>
    <dbReference type="NCBI Taxonomy" id="300179"/>
    <lineage>
        <taxon>Bacteria</taxon>
        <taxon>Bacillati</taxon>
        <taxon>Actinomycetota</taxon>
        <taxon>Actinomycetes</taxon>
        <taxon>Micrococcales</taxon>
        <taxon>Promicromonosporaceae</taxon>
        <taxon>Isoptericola</taxon>
    </lineage>
</organism>
<evidence type="ECO:0000256" key="2">
    <source>
        <dbReference type="SAM" id="MobiDB-lite"/>
    </source>
</evidence>